<organism evidence="2">
    <name type="scientific">viral metagenome</name>
    <dbReference type="NCBI Taxonomy" id="1070528"/>
    <lineage>
        <taxon>unclassified sequences</taxon>
        <taxon>metagenomes</taxon>
        <taxon>organismal metagenomes</taxon>
    </lineage>
</organism>
<proteinExistence type="predicted"/>
<name>A0A6M3LK68_9ZZZZ</name>
<evidence type="ECO:0000256" key="1">
    <source>
        <dbReference type="SAM" id="MobiDB-lite"/>
    </source>
</evidence>
<feature type="region of interest" description="Disordered" evidence="1">
    <location>
        <begin position="64"/>
        <end position="88"/>
    </location>
</feature>
<protein>
    <submittedName>
        <fullName evidence="2">Uncharacterized protein</fullName>
    </submittedName>
</protein>
<dbReference type="EMBL" id="MT143198">
    <property type="protein sequence ID" value="QJA94032.1"/>
    <property type="molecule type" value="Genomic_DNA"/>
</dbReference>
<evidence type="ECO:0000313" key="2">
    <source>
        <dbReference type="EMBL" id="QJA94032.1"/>
    </source>
</evidence>
<accession>A0A6M3LK68</accession>
<gene>
    <name evidence="2" type="ORF">MM415B04022_0001</name>
</gene>
<reference evidence="2" key="1">
    <citation type="submission" date="2020-03" db="EMBL/GenBank/DDBJ databases">
        <title>The deep terrestrial virosphere.</title>
        <authorList>
            <person name="Holmfeldt K."/>
            <person name="Nilsson E."/>
            <person name="Simone D."/>
            <person name="Lopez-Fernandez M."/>
            <person name="Wu X."/>
            <person name="de Brujin I."/>
            <person name="Lundin D."/>
            <person name="Andersson A."/>
            <person name="Bertilsson S."/>
            <person name="Dopson M."/>
        </authorList>
    </citation>
    <scope>NUCLEOTIDE SEQUENCE</scope>
    <source>
        <strain evidence="2">MM415B04022</strain>
    </source>
</reference>
<sequence>MSTPNKSELQRFEQIKMEFWMNVYISLASRESTAPSVSECSKYYASQADAAVYKLIERFDPRNKQKAQSNSLDYLDGQEEFNFERGPQ</sequence>
<dbReference type="AlphaFoldDB" id="A0A6M3LK68"/>